<feature type="signal peptide" evidence="2">
    <location>
        <begin position="1"/>
        <end position="20"/>
    </location>
</feature>
<protein>
    <submittedName>
        <fullName evidence="4">DUF4129 domain-containing protein</fullName>
    </submittedName>
</protein>
<dbReference type="Proteomes" id="UP000475249">
    <property type="component" value="Unassembled WGS sequence"/>
</dbReference>
<evidence type="ECO:0000256" key="2">
    <source>
        <dbReference type="SAM" id="SignalP"/>
    </source>
</evidence>
<name>A0A6L9ECA8_9FLAO</name>
<feature type="domain" description="Protein-glutamine gamma-glutamyltransferase-like C-terminal" evidence="3">
    <location>
        <begin position="169"/>
        <end position="235"/>
    </location>
</feature>
<comment type="caution">
    <text evidence="4">The sequence shown here is derived from an EMBL/GenBank/DDBJ whole genome shotgun (WGS) entry which is preliminary data.</text>
</comment>
<dbReference type="RefSeq" id="WP_161435067.1">
    <property type="nucleotide sequence ID" value="NZ_WXYO01000003.1"/>
</dbReference>
<gene>
    <name evidence="4" type="ORF">GTQ38_08510</name>
</gene>
<dbReference type="EMBL" id="WXYO01000003">
    <property type="protein sequence ID" value="NAS12039.1"/>
    <property type="molecule type" value="Genomic_DNA"/>
</dbReference>
<feature type="transmembrane region" description="Helical" evidence="1">
    <location>
        <begin position="92"/>
        <end position="117"/>
    </location>
</feature>
<sequence>MLRKLVVFCFCCLAANLLLAKQDSTEVKYDEGPIERLQISEEELRAYKENPAFNYEIEKQENGWWDALMAWIGNLFLRFFEALFGVEKATGFLAFFLRILPYLLLLFFIFLLIKFFLRVSANSMLHTQKNKPLAALSEEEHIIQNEDIQALIRKALEERNYRLAIRYYYLFLLQLMSEKDMIKWELQKTNDDYLHEIQKPEIQAPFRTITRLYDYIWYGSFDIEETEYKTAARAFTQLQKMVDKSA</sequence>
<dbReference type="AlphaFoldDB" id="A0A6L9ECA8"/>
<evidence type="ECO:0000313" key="4">
    <source>
        <dbReference type="EMBL" id="NAS12039.1"/>
    </source>
</evidence>
<evidence type="ECO:0000259" key="3">
    <source>
        <dbReference type="Pfam" id="PF13559"/>
    </source>
</evidence>
<keyword evidence="1" id="KW-1133">Transmembrane helix</keyword>
<keyword evidence="1" id="KW-0812">Transmembrane</keyword>
<keyword evidence="2" id="KW-0732">Signal</keyword>
<evidence type="ECO:0000256" key="1">
    <source>
        <dbReference type="SAM" id="Phobius"/>
    </source>
</evidence>
<dbReference type="InterPro" id="IPR025403">
    <property type="entry name" value="TgpA-like_C"/>
</dbReference>
<proteinExistence type="predicted"/>
<feature type="chain" id="PRO_5026744948" evidence="2">
    <location>
        <begin position="21"/>
        <end position="246"/>
    </location>
</feature>
<evidence type="ECO:0000313" key="5">
    <source>
        <dbReference type="Proteomes" id="UP000475249"/>
    </source>
</evidence>
<organism evidence="4 5">
    <name type="scientific">Poritiphilus flavus</name>
    <dbReference type="NCBI Taxonomy" id="2697053"/>
    <lineage>
        <taxon>Bacteria</taxon>
        <taxon>Pseudomonadati</taxon>
        <taxon>Bacteroidota</taxon>
        <taxon>Flavobacteriia</taxon>
        <taxon>Flavobacteriales</taxon>
        <taxon>Flavobacteriaceae</taxon>
        <taxon>Poritiphilus</taxon>
    </lineage>
</organism>
<keyword evidence="5" id="KW-1185">Reference proteome</keyword>
<keyword evidence="1" id="KW-0472">Membrane</keyword>
<reference evidence="4 5" key="1">
    <citation type="submission" date="2020-01" db="EMBL/GenBank/DDBJ databases">
        <title>Bacteria diversity of Porities sp.</title>
        <authorList>
            <person name="Wang G."/>
        </authorList>
    </citation>
    <scope>NUCLEOTIDE SEQUENCE [LARGE SCALE GENOMIC DNA]</scope>
    <source>
        <strain evidence="4 5">R33</strain>
    </source>
</reference>
<accession>A0A6L9ECA8</accession>
<dbReference type="Pfam" id="PF13559">
    <property type="entry name" value="DUF4129"/>
    <property type="match status" value="1"/>
</dbReference>